<reference evidence="2 3" key="1">
    <citation type="journal article" date="2015" name="Nature">
        <title>rRNA introns, odd ribosomes, and small enigmatic genomes across a large radiation of phyla.</title>
        <authorList>
            <person name="Brown C.T."/>
            <person name="Hug L.A."/>
            <person name="Thomas B.C."/>
            <person name="Sharon I."/>
            <person name="Castelle C.J."/>
            <person name="Singh A."/>
            <person name="Wilkins M.J."/>
            <person name="Williams K.H."/>
            <person name="Banfield J.F."/>
        </authorList>
    </citation>
    <scope>NUCLEOTIDE SEQUENCE [LARGE SCALE GENOMIC DNA]</scope>
</reference>
<evidence type="ECO:0000313" key="3">
    <source>
        <dbReference type="Proteomes" id="UP000034445"/>
    </source>
</evidence>
<protein>
    <submittedName>
        <fullName evidence="2">Uncharacterized protein</fullName>
    </submittedName>
</protein>
<keyword evidence="1" id="KW-0472">Membrane</keyword>
<organism evidence="2 3">
    <name type="scientific">Candidatus Kaiserbacteria bacterium GW2011_GWC2_52_8b</name>
    <dbReference type="NCBI Taxonomy" id="1618676"/>
    <lineage>
        <taxon>Bacteria</taxon>
        <taxon>Candidatus Kaiseribacteriota</taxon>
    </lineage>
</organism>
<sequence>MKYIRASLGSAKIFFSDLSTSFHHTFLQTIFFHSRNRTARVSGNTYVHQLNGERGITLIDALVGTALMLLVFVGPASNFGFAERNLYE</sequence>
<name>A0A0G1ZPX5_9BACT</name>
<accession>A0A0G1ZPX5</accession>
<dbReference type="AlphaFoldDB" id="A0A0G1ZPX5"/>
<proteinExistence type="predicted"/>
<feature type="transmembrane region" description="Helical" evidence="1">
    <location>
        <begin position="58"/>
        <end position="81"/>
    </location>
</feature>
<keyword evidence="1" id="KW-0812">Transmembrane</keyword>
<evidence type="ECO:0000313" key="2">
    <source>
        <dbReference type="EMBL" id="KKW30257.1"/>
    </source>
</evidence>
<dbReference type="Proteomes" id="UP000034445">
    <property type="component" value="Unassembled WGS sequence"/>
</dbReference>
<gene>
    <name evidence="2" type="ORF">UY74_C0046G0009</name>
</gene>
<keyword evidence="1" id="KW-1133">Transmembrane helix</keyword>
<comment type="caution">
    <text evidence="2">The sequence shown here is derived from an EMBL/GenBank/DDBJ whole genome shotgun (WGS) entry which is preliminary data.</text>
</comment>
<evidence type="ECO:0000256" key="1">
    <source>
        <dbReference type="SAM" id="Phobius"/>
    </source>
</evidence>
<dbReference type="EMBL" id="LCRF01000046">
    <property type="protein sequence ID" value="KKW30257.1"/>
    <property type="molecule type" value="Genomic_DNA"/>
</dbReference>